<name>A0A3B0UHN9_9ZZZZ</name>
<evidence type="ECO:0008006" key="2">
    <source>
        <dbReference type="Google" id="ProtNLM"/>
    </source>
</evidence>
<dbReference type="PROSITE" id="PS51257">
    <property type="entry name" value="PROKAR_LIPOPROTEIN"/>
    <property type="match status" value="1"/>
</dbReference>
<sequence length="207" mass="22353">MKNVLRITLGLFLLSIVFMSCSKTTTSKKSYIKYDNKEYDLSQGIIFPGDFAGKQVAPTDVTSGNPISLLLLSSGLTIHEVGGTVDSISGTGSGIVFETYSGSSDKLDDGEYVFDSLSLEKPGTFSYADAIFDYNVGTEVGTEVEMIGGTLTVKTVGNDYEFTFNCNTHDGKTVTGYYKGSIKSYMTPVGKVAKNGVQKLSGWNFRH</sequence>
<gene>
    <name evidence="1" type="ORF">MNBD_BACTEROID07-550</name>
</gene>
<dbReference type="AlphaFoldDB" id="A0A3B0UHN9"/>
<proteinExistence type="predicted"/>
<organism evidence="1">
    <name type="scientific">hydrothermal vent metagenome</name>
    <dbReference type="NCBI Taxonomy" id="652676"/>
    <lineage>
        <taxon>unclassified sequences</taxon>
        <taxon>metagenomes</taxon>
        <taxon>ecological metagenomes</taxon>
    </lineage>
</organism>
<evidence type="ECO:0000313" key="1">
    <source>
        <dbReference type="EMBL" id="VAW30551.1"/>
    </source>
</evidence>
<protein>
    <recommendedName>
        <fullName evidence="2">Lipoprotein</fullName>
    </recommendedName>
</protein>
<accession>A0A3B0UHN9</accession>
<dbReference type="EMBL" id="UOET01000534">
    <property type="protein sequence ID" value="VAW30551.1"/>
    <property type="molecule type" value="Genomic_DNA"/>
</dbReference>
<reference evidence="1" key="1">
    <citation type="submission" date="2018-06" db="EMBL/GenBank/DDBJ databases">
        <authorList>
            <person name="Zhirakovskaya E."/>
        </authorList>
    </citation>
    <scope>NUCLEOTIDE SEQUENCE</scope>
</reference>